<keyword evidence="6 11" id="KW-0732">Signal</keyword>
<protein>
    <recommendedName>
        <fullName evidence="12">Peptidase M14 domain-containing protein</fullName>
    </recommendedName>
</protein>
<dbReference type="Proteomes" id="UP000030693">
    <property type="component" value="Unassembled WGS sequence"/>
</dbReference>
<dbReference type="OMA" id="WSYDSGI"/>
<evidence type="ECO:0000256" key="6">
    <source>
        <dbReference type="ARBA" id="ARBA00022729"/>
    </source>
</evidence>
<evidence type="ECO:0000256" key="5">
    <source>
        <dbReference type="ARBA" id="ARBA00022723"/>
    </source>
</evidence>
<evidence type="ECO:0000313" key="14">
    <source>
        <dbReference type="Proteomes" id="UP000030693"/>
    </source>
</evidence>
<proteinExistence type="inferred from homology"/>
<dbReference type="SMART" id="SM00631">
    <property type="entry name" value="Zn_pept"/>
    <property type="match status" value="1"/>
</dbReference>
<dbReference type="FunFam" id="3.40.630.10:FF:000084">
    <property type="entry name" value="Carboxypeptidase B2"/>
    <property type="match status" value="1"/>
</dbReference>
<keyword evidence="7" id="KW-0378">Hydrolase</keyword>
<evidence type="ECO:0000256" key="9">
    <source>
        <dbReference type="ARBA" id="ARBA00023049"/>
    </source>
</evidence>
<dbReference type="Pfam" id="PF00246">
    <property type="entry name" value="Peptidase_M14"/>
    <property type="match status" value="1"/>
</dbReference>
<keyword evidence="4" id="KW-0645">Protease</keyword>
<evidence type="ECO:0000256" key="2">
    <source>
        <dbReference type="ARBA" id="ARBA00005988"/>
    </source>
</evidence>
<evidence type="ECO:0000256" key="10">
    <source>
        <dbReference type="PROSITE-ProRule" id="PRU01379"/>
    </source>
</evidence>
<organism evidence="13">
    <name type="scientific">Fonticula alba</name>
    <name type="common">Slime mold</name>
    <dbReference type="NCBI Taxonomy" id="691883"/>
    <lineage>
        <taxon>Eukaryota</taxon>
        <taxon>Rotosphaerida</taxon>
        <taxon>Fonticulaceae</taxon>
        <taxon>Fonticula</taxon>
    </lineage>
</organism>
<keyword evidence="9" id="KW-0482">Metalloprotease</keyword>
<evidence type="ECO:0000256" key="3">
    <source>
        <dbReference type="ARBA" id="ARBA00022645"/>
    </source>
</evidence>
<dbReference type="Gene3D" id="3.40.630.10">
    <property type="entry name" value="Zn peptidases"/>
    <property type="match status" value="1"/>
</dbReference>
<feature type="active site" description="Proton donor/acceptor" evidence="10">
    <location>
        <position position="449"/>
    </location>
</feature>
<dbReference type="eggNOG" id="KOG2650">
    <property type="taxonomic scope" value="Eukaryota"/>
</dbReference>
<feature type="domain" description="Peptidase M14" evidence="12">
    <location>
        <begin position="177"/>
        <end position="483"/>
    </location>
</feature>
<dbReference type="GO" id="GO:0008270">
    <property type="term" value="F:zinc ion binding"/>
    <property type="evidence" value="ECO:0007669"/>
    <property type="project" value="InterPro"/>
</dbReference>
<evidence type="ECO:0000256" key="4">
    <source>
        <dbReference type="ARBA" id="ARBA00022670"/>
    </source>
</evidence>
<feature type="signal peptide" evidence="11">
    <location>
        <begin position="1"/>
        <end position="28"/>
    </location>
</feature>
<name>A0A058Z288_FONAL</name>
<dbReference type="GO" id="GO:0005615">
    <property type="term" value="C:extracellular space"/>
    <property type="evidence" value="ECO:0007669"/>
    <property type="project" value="TreeGrafter"/>
</dbReference>
<keyword evidence="3" id="KW-0121">Carboxypeptidase</keyword>
<dbReference type="RefSeq" id="XP_009497590.1">
    <property type="nucleotide sequence ID" value="XM_009499315.1"/>
</dbReference>
<keyword evidence="8" id="KW-0862">Zinc</keyword>
<dbReference type="STRING" id="691883.A0A058Z288"/>
<dbReference type="GeneID" id="20530216"/>
<dbReference type="GO" id="GO:0006508">
    <property type="term" value="P:proteolysis"/>
    <property type="evidence" value="ECO:0007669"/>
    <property type="project" value="UniProtKB-KW"/>
</dbReference>
<dbReference type="AlphaFoldDB" id="A0A058Z288"/>
<accession>A0A058Z288</accession>
<dbReference type="OrthoDB" id="3626597at2759"/>
<evidence type="ECO:0000256" key="8">
    <source>
        <dbReference type="ARBA" id="ARBA00022833"/>
    </source>
</evidence>
<evidence type="ECO:0000256" key="1">
    <source>
        <dbReference type="ARBA" id="ARBA00001947"/>
    </source>
</evidence>
<comment type="cofactor">
    <cofactor evidence="1">
        <name>Zn(2+)</name>
        <dbReference type="ChEBI" id="CHEBI:29105"/>
    </cofactor>
</comment>
<dbReference type="PROSITE" id="PS52035">
    <property type="entry name" value="PEPTIDASE_M14"/>
    <property type="match status" value="1"/>
</dbReference>
<evidence type="ECO:0000313" key="13">
    <source>
        <dbReference type="EMBL" id="KCV68023.1"/>
    </source>
</evidence>
<dbReference type="SUPFAM" id="SSF53187">
    <property type="entry name" value="Zn-dependent exopeptidases"/>
    <property type="match status" value="1"/>
</dbReference>
<dbReference type="PANTHER" id="PTHR11705:SF143">
    <property type="entry name" value="SLL0236 PROTEIN"/>
    <property type="match status" value="1"/>
</dbReference>
<sequence>MALGVTLKVGFALLAASLLGFASPGAAAAATDRYEVDLPADYTGMPDGLPAYAGPERLHPAEPIRSHTGSRFYRVHVQSQRDAAALAEAAEALHLDLMGSIAVPGEINVLVPADSLVPFRRLSLRANVLGGHADAAQMIEAARVENDRARFESFATLQQVGIERFGLGVDNDPWYDAYHSLNETYAWLDDLEAAYPAGGLVSVERVSAGRTYLGNDQAGVRIKVRGATPRKAAVIIGGEHAREWVTIPTVQGVLQTFLERAAAGDQEILEYLSKIDWHFFPVFNPDGYDHSWTSDRLWRKNRVPNKGSVCVGTDINRNWGKNWNTGGSSPQPCSDAYHGTGAFSAHESRNMNNYLMALQRTGVHVLSFIDQHAYSQLWMYPPGFTCSEVTPEHDLLEAVGTACADAIYQAGFQTVYKAGTICRIIYQASGGSVDHTYYNLDIPFSYAIEGRDVGRHGFELPPAQIRPSVIETFEAYRVLGRAFLDY</sequence>
<comment type="similarity">
    <text evidence="2 10">Belongs to the peptidase M14 family.</text>
</comment>
<keyword evidence="5" id="KW-0479">Metal-binding</keyword>
<dbReference type="CDD" id="cd03860">
    <property type="entry name" value="M14_CP_A-B_like"/>
    <property type="match status" value="1"/>
</dbReference>
<evidence type="ECO:0000256" key="7">
    <source>
        <dbReference type="ARBA" id="ARBA00022801"/>
    </source>
</evidence>
<dbReference type="EMBL" id="KB932211">
    <property type="protein sequence ID" value="KCV68023.1"/>
    <property type="molecule type" value="Genomic_DNA"/>
</dbReference>
<feature type="chain" id="PRO_5001571665" description="Peptidase M14 domain-containing protein" evidence="11">
    <location>
        <begin position="29"/>
        <end position="486"/>
    </location>
</feature>
<reference evidence="13" key="1">
    <citation type="submission" date="2013-04" db="EMBL/GenBank/DDBJ databases">
        <title>The Genome Sequence of Fonticula alba ATCC 38817.</title>
        <authorList>
            <consortium name="The Broad Institute Genomics Platform"/>
            <person name="Russ C."/>
            <person name="Cuomo C."/>
            <person name="Burger G."/>
            <person name="Gray M.W."/>
            <person name="Holland P.W.H."/>
            <person name="King N."/>
            <person name="Lang F.B.F."/>
            <person name="Roger A.J."/>
            <person name="Ruiz-Trillo I."/>
            <person name="Brown M."/>
            <person name="Walker B."/>
            <person name="Young S."/>
            <person name="Zeng Q."/>
            <person name="Gargeya S."/>
            <person name="Fitzgerald M."/>
            <person name="Haas B."/>
            <person name="Abouelleil A."/>
            <person name="Allen A.W."/>
            <person name="Alvarado L."/>
            <person name="Arachchi H.M."/>
            <person name="Berlin A.M."/>
            <person name="Chapman S.B."/>
            <person name="Gainer-Dewar J."/>
            <person name="Goldberg J."/>
            <person name="Griggs A."/>
            <person name="Gujja S."/>
            <person name="Hansen M."/>
            <person name="Howarth C."/>
            <person name="Imamovic A."/>
            <person name="Ireland A."/>
            <person name="Larimer J."/>
            <person name="McCowan C."/>
            <person name="Murphy C."/>
            <person name="Pearson M."/>
            <person name="Poon T.W."/>
            <person name="Priest M."/>
            <person name="Roberts A."/>
            <person name="Saif S."/>
            <person name="Shea T."/>
            <person name="Sisk P."/>
            <person name="Sykes S."/>
            <person name="Wortman J."/>
            <person name="Nusbaum C."/>
            <person name="Birren B."/>
        </authorList>
    </citation>
    <scope>NUCLEOTIDE SEQUENCE [LARGE SCALE GENOMIC DNA]</scope>
    <source>
        <strain evidence="13">ATCC 38817</strain>
    </source>
</reference>
<dbReference type="InterPro" id="IPR000834">
    <property type="entry name" value="Peptidase_M14"/>
</dbReference>
<dbReference type="PANTHER" id="PTHR11705">
    <property type="entry name" value="PROTEASE FAMILY M14 CARBOXYPEPTIDASE A,B"/>
    <property type="match status" value="1"/>
</dbReference>
<evidence type="ECO:0000256" key="11">
    <source>
        <dbReference type="SAM" id="SignalP"/>
    </source>
</evidence>
<keyword evidence="14" id="KW-1185">Reference proteome</keyword>
<evidence type="ECO:0000259" key="12">
    <source>
        <dbReference type="PROSITE" id="PS52035"/>
    </source>
</evidence>
<dbReference type="GO" id="GO:0004181">
    <property type="term" value="F:metallocarboxypeptidase activity"/>
    <property type="evidence" value="ECO:0007669"/>
    <property type="project" value="InterPro"/>
</dbReference>
<gene>
    <name evidence="13" type="ORF">H696_05491</name>
</gene>